<evidence type="ECO:0000256" key="1">
    <source>
        <dbReference type="ARBA" id="ARBA00007337"/>
    </source>
</evidence>
<dbReference type="InterPro" id="IPR029064">
    <property type="entry name" value="Ribosomal_eL30-like_sf"/>
</dbReference>
<feature type="domain" description="Ribosomal protein eL8/eL30/eS12/Gadd45" evidence="3">
    <location>
        <begin position="187"/>
        <end position="276"/>
    </location>
</feature>
<dbReference type="Pfam" id="PF01248">
    <property type="entry name" value="Ribosomal_L7Ae"/>
    <property type="match status" value="1"/>
</dbReference>
<dbReference type="Gene3D" id="3.30.1330.30">
    <property type="match status" value="1"/>
</dbReference>
<name>G7Y484_CLOSI</name>
<evidence type="ECO:0000313" key="4">
    <source>
        <dbReference type="EMBL" id="GAA47770.1"/>
    </source>
</evidence>
<accession>G7Y484</accession>
<dbReference type="PRINTS" id="PR00881">
    <property type="entry name" value="L7ARS6FAMILY"/>
</dbReference>
<dbReference type="InterPro" id="IPR018492">
    <property type="entry name" value="Ribosomal_eL8/Nhp2"/>
</dbReference>
<comment type="similarity">
    <text evidence="1">Belongs to the eukaryotic ribosomal protein eL8 family.</text>
</comment>
<keyword evidence="5" id="KW-1185">Reference proteome</keyword>
<dbReference type="EMBL" id="DF142853">
    <property type="protein sequence ID" value="GAA47770.1"/>
    <property type="molecule type" value="Genomic_DNA"/>
</dbReference>
<dbReference type="PROSITE" id="PS01082">
    <property type="entry name" value="RIBOSOMAL_L7AE"/>
    <property type="match status" value="1"/>
</dbReference>
<dbReference type="SUPFAM" id="SSF55315">
    <property type="entry name" value="L30e-like"/>
    <property type="match status" value="1"/>
</dbReference>
<reference evidence="4" key="1">
    <citation type="journal article" date="2011" name="Genome Biol.">
        <title>The draft genome of the carcinogenic human liver fluke Clonorchis sinensis.</title>
        <authorList>
            <person name="Wang X."/>
            <person name="Chen W."/>
            <person name="Huang Y."/>
            <person name="Sun J."/>
            <person name="Men J."/>
            <person name="Liu H."/>
            <person name="Luo F."/>
            <person name="Guo L."/>
            <person name="Lv X."/>
            <person name="Deng C."/>
            <person name="Zhou C."/>
            <person name="Fan Y."/>
            <person name="Li X."/>
            <person name="Huang L."/>
            <person name="Hu Y."/>
            <person name="Liang C."/>
            <person name="Hu X."/>
            <person name="Xu J."/>
            <person name="Yu X."/>
        </authorList>
    </citation>
    <scope>NUCLEOTIDE SEQUENCE [LARGE SCALE GENOMIC DNA]</scope>
    <source>
        <strain evidence="4">Henan</strain>
    </source>
</reference>
<dbReference type="GO" id="GO:1990904">
    <property type="term" value="C:ribonucleoprotein complex"/>
    <property type="evidence" value="ECO:0007669"/>
    <property type="project" value="UniProtKB-KW"/>
</dbReference>
<evidence type="ECO:0000259" key="3">
    <source>
        <dbReference type="Pfam" id="PF01248"/>
    </source>
</evidence>
<dbReference type="GO" id="GO:0042254">
    <property type="term" value="P:ribosome biogenesis"/>
    <property type="evidence" value="ECO:0007669"/>
    <property type="project" value="InterPro"/>
</dbReference>
<dbReference type="InterPro" id="IPR004037">
    <property type="entry name" value="Ribosomal_eL8-like_CS"/>
</dbReference>
<gene>
    <name evidence="4" type="ORF">CLF_100781</name>
</gene>
<dbReference type="InterPro" id="IPR004038">
    <property type="entry name" value="Ribosomal_eL8/eL30/eS12/Gad45"/>
</dbReference>
<organism evidence="4 5">
    <name type="scientific">Clonorchis sinensis</name>
    <name type="common">Chinese liver fluke</name>
    <dbReference type="NCBI Taxonomy" id="79923"/>
    <lineage>
        <taxon>Eukaryota</taxon>
        <taxon>Metazoa</taxon>
        <taxon>Spiralia</taxon>
        <taxon>Lophotrochozoa</taxon>
        <taxon>Platyhelminthes</taxon>
        <taxon>Trematoda</taxon>
        <taxon>Digenea</taxon>
        <taxon>Opisthorchiida</taxon>
        <taxon>Opisthorchiata</taxon>
        <taxon>Opisthorchiidae</taxon>
        <taxon>Clonorchis</taxon>
    </lineage>
</organism>
<sequence>MECADIVFIFKEEEKAQMFLNELVKSFWYINQPNRVKANINWDAAKRIQPLGYAQHESRRYHESYHQDHRTPENQCKTYGFIPSGLSNLSAPASSAQLPTPHPQIICELNCDSYNHYDKYAVLRSDNDDDDDKLYTEQRVLSFGHTQMVDDSEVVLDEDSGEWSYEQKIQFACAIANPMASEKLAKRLHKLVRKARRNKRAEFAVKSIVKSIEKKKAVGVLIIAGDISPIDSISHLPIICEEHNIPYCYVPSRMDLGASAGSVGPIMAAFIERDEQYGDLYDKCHALIDALPLPI</sequence>
<reference key="2">
    <citation type="submission" date="2011-10" db="EMBL/GenBank/DDBJ databases">
        <title>The genome and transcriptome sequence of Clonorchis sinensis provide insights into the carcinogenic liver fluke.</title>
        <authorList>
            <person name="Wang X."/>
            <person name="Huang Y."/>
            <person name="Chen W."/>
            <person name="Liu H."/>
            <person name="Guo L."/>
            <person name="Chen Y."/>
            <person name="Luo F."/>
            <person name="Zhou W."/>
            <person name="Sun J."/>
            <person name="Mao Q."/>
            <person name="Liang P."/>
            <person name="Zhou C."/>
            <person name="Tian Y."/>
            <person name="Men J."/>
            <person name="Lv X."/>
            <person name="Huang L."/>
            <person name="Zhou J."/>
            <person name="Hu Y."/>
            <person name="Li R."/>
            <person name="Zhang F."/>
            <person name="Lei H."/>
            <person name="Li X."/>
            <person name="Hu X."/>
            <person name="Liang C."/>
            <person name="Xu J."/>
            <person name="Wu Z."/>
            <person name="Yu X."/>
        </authorList>
    </citation>
    <scope>NUCLEOTIDE SEQUENCE</scope>
    <source>
        <strain>Henan</strain>
    </source>
</reference>
<protein>
    <submittedName>
        <fullName evidence="4">H/ACA ribonucleoprotein complex subunit 2</fullName>
    </submittedName>
</protein>
<proteinExistence type="inferred from homology"/>
<keyword evidence="2 4" id="KW-0687">Ribonucleoprotein</keyword>
<evidence type="ECO:0000256" key="2">
    <source>
        <dbReference type="ARBA" id="ARBA00023274"/>
    </source>
</evidence>
<evidence type="ECO:0000313" key="5">
    <source>
        <dbReference type="Proteomes" id="UP000008909"/>
    </source>
</evidence>
<dbReference type="Proteomes" id="UP000008909">
    <property type="component" value="Unassembled WGS sequence"/>
</dbReference>
<dbReference type="AlphaFoldDB" id="G7Y484"/>